<evidence type="ECO:0000256" key="5">
    <source>
        <dbReference type="ARBA" id="ARBA00022989"/>
    </source>
</evidence>
<dbReference type="PANTHER" id="PTHR30353:SF0">
    <property type="entry name" value="TRANSMEMBRANE PROTEIN"/>
    <property type="match status" value="1"/>
</dbReference>
<feature type="transmembrane region" description="Helical" evidence="7">
    <location>
        <begin position="59"/>
        <end position="80"/>
    </location>
</feature>
<evidence type="ECO:0000256" key="6">
    <source>
        <dbReference type="ARBA" id="ARBA00023136"/>
    </source>
</evidence>
<name>A0ABY4PRV3_9ACTN</name>
<sequence length="235" mass="25123">MGFSVATLHDHLAAQPVALLALLLCAAMVGETLIFVGLMVPGDSLTVLSGTLSTNPGSFLYVVAAATLGSVIGEMVGYGIGRRLGRRVSDSLCSRVSKPRHWQRAKAFLGEGQRWQALVWIRFVPVVHTLAPLAAGASGKSFRWFLSWSVVSSLLWSTLYTGLGAAARASSERAAPWMPLVTLLVPVVAIGGAAIHRIVRRRVKRHDVCEFAALPRTTGAVKAQMVRASGGRHFL</sequence>
<dbReference type="InterPro" id="IPR032816">
    <property type="entry name" value="VTT_dom"/>
</dbReference>
<keyword evidence="4 7" id="KW-0812">Transmembrane</keyword>
<keyword evidence="3 7" id="KW-1003">Cell membrane</keyword>
<dbReference type="RefSeq" id="WP_249587219.1">
    <property type="nucleotide sequence ID" value="NZ_BAAAQL010000008.1"/>
</dbReference>
<evidence type="ECO:0000256" key="7">
    <source>
        <dbReference type="RuleBase" id="RU367016"/>
    </source>
</evidence>
<reference evidence="9 10" key="1">
    <citation type="submission" date="2022-05" db="EMBL/GenBank/DDBJ databases">
        <authorList>
            <person name="Zhou X."/>
            <person name="Li K."/>
            <person name="Man Y."/>
        </authorList>
    </citation>
    <scope>NUCLEOTIDE SEQUENCE [LARGE SCALE GENOMIC DNA]</scope>
    <source>
        <strain evidence="9 10">MS405</strain>
    </source>
</reference>
<evidence type="ECO:0000256" key="4">
    <source>
        <dbReference type="ARBA" id="ARBA00022692"/>
    </source>
</evidence>
<evidence type="ECO:0000259" key="8">
    <source>
        <dbReference type="Pfam" id="PF09335"/>
    </source>
</evidence>
<keyword evidence="10" id="KW-1185">Reference proteome</keyword>
<accession>A0ABY4PRV3</accession>
<dbReference type="InterPro" id="IPR032818">
    <property type="entry name" value="DedA-like"/>
</dbReference>
<evidence type="ECO:0000313" key="9">
    <source>
        <dbReference type="EMBL" id="UQT55731.1"/>
    </source>
</evidence>
<dbReference type="EMBL" id="CP097289">
    <property type="protein sequence ID" value="UQT55731.1"/>
    <property type="molecule type" value="Genomic_DNA"/>
</dbReference>
<evidence type="ECO:0000313" key="10">
    <source>
        <dbReference type="Proteomes" id="UP000829992"/>
    </source>
</evidence>
<proteinExistence type="inferred from homology"/>
<comment type="similarity">
    <text evidence="2 7">Belongs to the DedA family.</text>
</comment>
<keyword evidence="5 7" id="KW-1133">Transmembrane helix</keyword>
<evidence type="ECO:0000256" key="3">
    <source>
        <dbReference type="ARBA" id="ARBA00022475"/>
    </source>
</evidence>
<feature type="transmembrane region" description="Helical" evidence="7">
    <location>
        <begin position="145"/>
        <end position="165"/>
    </location>
</feature>
<dbReference type="PANTHER" id="PTHR30353">
    <property type="entry name" value="INNER MEMBRANE PROTEIN DEDA-RELATED"/>
    <property type="match status" value="1"/>
</dbReference>
<protein>
    <submittedName>
        <fullName evidence="9">DedA family protein</fullName>
    </submittedName>
</protein>
<keyword evidence="6 7" id="KW-0472">Membrane</keyword>
<dbReference type="Pfam" id="PF09335">
    <property type="entry name" value="VTT_dom"/>
    <property type="match status" value="1"/>
</dbReference>
<evidence type="ECO:0000256" key="1">
    <source>
        <dbReference type="ARBA" id="ARBA00004651"/>
    </source>
</evidence>
<feature type="transmembrane region" description="Helical" evidence="7">
    <location>
        <begin position="12"/>
        <end position="39"/>
    </location>
</feature>
<evidence type="ECO:0000256" key="2">
    <source>
        <dbReference type="ARBA" id="ARBA00010792"/>
    </source>
</evidence>
<gene>
    <name evidence="9" type="ORF">M4V62_11830</name>
</gene>
<organism evidence="9 10">
    <name type="scientific">Streptomyces durmitorensis</name>
    <dbReference type="NCBI Taxonomy" id="319947"/>
    <lineage>
        <taxon>Bacteria</taxon>
        <taxon>Bacillati</taxon>
        <taxon>Actinomycetota</taxon>
        <taxon>Actinomycetes</taxon>
        <taxon>Kitasatosporales</taxon>
        <taxon>Streptomycetaceae</taxon>
        <taxon>Streptomyces</taxon>
    </lineage>
</organism>
<dbReference type="Proteomes" id="UP000829992">
    <property type="component" value="Chromosome"/>
</dbReference>
<comment type="subcellular location">
    <subcellularLocation>
        <location evidence="1 7">Cell membrane</location>
        <topology evidence="1 7">Multi-pass membrane protein</topology>
    </subcellularLocation>
</comment>
<feature type="transmembrane region" description="Helical" evidence="7">
    <location>
        <begin position="177"/>
        <end position="195"/>
    </location>
</feature>
<feature type="domain" description="VTT" evidence="8">
    <location>
        <begin position="40"/>
        <end position="165"/>
    </location>
</feature>